<feature type="transmembrane region" description="Helical" evidence="1">
    <location>
        <begin position="20"/>
        <end position="37"/>
    </location>
</feature>
<name>A0A380AA14_SERMA</name>
<dbReference type="Proteomes" id="UP000254765">
    <property type="component" value="Unassembled WGS sequence"/>
</dbReference>
<protein>
    <submittedName>
        <fullName evidence="2">Uncharacterized protein</fullName>
    </submittedName>
</protein>
<gene>
    <name evidence="2" type="ORF">NCTC10211_04906</name>
</gene>
<evidence type="ECO:0000313" key="2">
    <source>
        <dbReference type="EMBL" id="SUI76610.1"/>
    </source>
</evidence>
<proteinExistence type="predicted"/>
<sequence>MTMYGNGIGVKITIIDQDKATAYFVIYALLITSLLFTRPLKNKVIYISTLLIGIFMFYNMYKFVFSLAFLYIIYEFFINAIRGRIAVVKMSLLTVGLVAVMSTVLMLSNSKAMNTRSTQFGDYWEYTGSKISCYCIGNWLWWAILSPSDTDDQGEIKQIDVENGTANYRKSIQTPFLNQIKKCGLDRFLYNYFLCYLCCHIYG</sequence>
<feature type="transmembrane region" description="Helical" evidence="1">
    <location>
        <begin position="44"/>
        <end position="74"/>
    </location>
</feature>
<reference evidence="2 3" key="1">
    <citation type="submission" date="2018-06" db="EMBL/GenBank/DDBJ databases">
        <authorList>
            <consortium name="Pathogen Informatics"/>
            <person name="Doyle S."/>
        </authorList>
    </citation>
    <scope>NUCLEOTIDE SEQUENCE [LARGE SCALE GENOMIC DNA]</scope>
    <source>
        <strain evidence="2 3">NCTC10211</strain>
    </source>
</reference>
<feature type="transmembrane region" description="Helical" evidence="1">
    <location>
        <begin position="86"/>
        <end position="107"/>
    </location>
</feature>
<dbReference type="EMBL" id="UGYK01000002">
    <property type="protein sequence ID" value="SUI76610.1"/>
    <property type="molecule type" value="Genomic_DNA"/>
</dbReference>
<evidence type="ECO:0000313" key="3">
    <source>
        <dbReference type="Proteomes" id="UP000254765"/>
    </source>
</evidence>
<keyword evidence="1" id="KW-0812">Transmembrane</keyword>
<keyword evidence="1" id="KW-0472">Membrane</keyword>
<accession>A0A380AA14</accession>
<evidence type="ECO:0000256" key="1">
    <source>
        <dbReference type="SAM" id="Phobius"/>
    </source>
</evidence>
<dbReference type="AlphaFoldDB" id="A0A380AA14"/>
<keyword evidence="1" id="KW-1133">Transmembrane helix</keyword>
<organism evidence="2 3">
    <name type="scientific">Serratia marcescens</name>
    <dbReference type="NCBI Taxonomy" id="615"/>
    <lineage>
        <taxon>Bacteria</taxon>
        <taxon>Pseudomonadati</taxon>
        <taxon>Pseudomonadota</taxon>
        <taxon>Gammaproteobacteria</taxon>
        <taxon>Enterobacterales</taxon>
        <taxon>Yersiniaceae</taxon>
        <taxon>Serratia</taxon>
    </lineage>
</organism>